<dbReference type="Gene3D" id="3.90.1200.10">
    <property type="match status" value="1"/>
</dbReference>
<gene>
    <name evidence="2" type="ORF">TCNE_LOCUS10241</name>
</gene>
<accession>A0A183UP21</accession>
<dbReference type="AlphaFoldDB" id="A0A183UP21"/>
<proteinExistence type="predicted"/>
<organism evidence="3 4">
    <name type="scientific">Toxocara canis</name>
    <name type="common">Canine roundworm</name>
    <dbReference type="NCBI Taxonomy" id="6265"/>
    <lineage>
        <taxon>Eukaryota</taxon>
        <taxon>Metazoa</taxon>
        <taxon>Ecdysozoa</taxon>
        <taxon>Nematoda</taxon>
        <taxon>Chromadorea</taxon>
        <taxon>Rhabditida</taxon>
        <taxon>Spirurina</taxon>
        <taxon>Ascaridomorpha</taxon>
        <taxon>Ascaridoidea</taxon>
        <taxon>Toxocaridae</taxon>
        <taxon>Toxocara</taxon>
    </lineage>
</organism>
<reference evidence="2 3" key="2">
    <citation type="submission" date="2018-11" db="EMBL/GenBank/DDBJ databases">
        <authorList>
            <consortium name="Pathogen Informatics"/>
        </authorList>
    </citation>
    <scope>NUCLEOTIDE SEQUENCE [LARGE SCALE GENOMIC DNA]</scope>
</reference>
<evidence type="ECO:0000313" key="3">
    <source>
        <dbReference type="Proteomes" id="UP000050794"/>
    </source>
</evidence>
<dbReference type="InterPro" id="IPR012877">
    <property type="entry name" value="Dhs-27"/>
</dbReference>
<dbReference type="InterPro" id="IPR015897">
    <property type="entry name" value="CHK_kinase-like"/>
</dbReference>
<dbReference type="InterPro" id="IPR011009">
    <property type="entry name" value="Kinase-like_dom_sf"/>
</dbReference>
<dbReference type="EMBL" id="UYWY01020435">
    <property type="protein sequence ID" value="VDM41562.1"/>
    <property type="molecule type" value="Genomic_DNA"/>
</dbReference>
<keyword evidence="3" id="KW-1185">Reference proteome</keyword>
<dbReference type="PANTHER" id="PTHR23020:SF8">
    <property type="entry name" value="CHK KINASE-LIKE DOMAIN-CONTAINING PROTEIN"/>
    <property type="match status" value="1"/>
</dbReference>
<dbReference type="SUPFAM" id="SSF56112">
    <property type="entry name" value="Protein kinase-like (PK-like)"/>
    <property type="match status" value="1"/>
</dbReference>
<dbReference type="WBParaSite" id="TCNE_0001024101-mRNA-1">
    <property type="protein sequence ID" value="TCNE_0001024101-mRNA-1"/>
    <property type="gene ID" value="TCNE_0001024101"/>
</dbReference>
<name>A0A183UP21_TOXCA</name>
<feature type="domain" description="CHK kinase-like" evidence="1">
    <location>
        <begin position="109"/>
        <end position="295"/>
    </location>
</feature>
<dbReference type="InterPro" id="IPR052961">
    <property type="entry name" value="Oxido-Kinase-like_Enzymes"/>
</dbReference>
<evidence type="ECO:0000313" key="2">
    <source>
        <dbReference type="EMBL" id="VDM41562.1"/>
    </source>
</evidence>
<protein>
    <submittedName>
        <fullName evidence="4">CHK domain-containing protein</fullName>
    </submittedName>
</protein>
<dbReference type="PANTHER" id="PTHR23020">
    <property type="entry name" value="UNCHARACTERIZED NUCLEAR HORMONE RECEPTOR-RELATED"/>
    <property type="match status" value="1"/>
</dbReference>
<sequence>MKGFASIIGRLYLDWVPEDENLPQTVIIKIPSIESTKQLLEGLNSTRMLEEATSNDSEDLLVKFTSVLQQCHNTEVSFYELLSSNGLHIKAPKAYVLQKFTKDCDQGVIVLSDQGDDVVVLMLFNNVTPDEIMQVFDSLAELHAYSLAHPECFDAVSPSSLSDLYQMHDQSKISRAMIKAIGNLDEEKLTTLTEQVNNCLDEIFDVEIIGRLHKEMGMKPVLVHGDLWSGNVIWRKNGQRNKLVAIVDWQLVHPGTPCEDIARMMSSSLSAKDRRQQLDAILERYYTKLTEYLHTEPPFTFQQLKDSFIRIYRFAMLTIAPGLGPLVQMQVQSRSDEEQKQLKELMREKAIGLFEDILHYHRLNGLRNNA</sequence>
<reference evidence="4" key="1">
    <citation type="submission" date="2016-06" db="UniProtKB">
        <authorList>
            <consortium name="WormBaseParasite"/>
        </authorList>
    </citation>
    <scope>IDENTIFICATION</scope>
</reference>
<evidence type="ECO:0000259" key="1">
    <source>
        <dbReference type="SMART" id="SM00587"/>
    </source>
</evidence>
<dbReference type="SMART" id="SM00587">
    <property type="entry name" value="CHK"/>
    <property type="match status" value="1"/>
</dbReference>
<evidence type="ECO:0000313" key="4">
    <source>
        <dbReference type="WBParaSite" id="TCNE_0001024101-mRNA-1"/>
    </source>
</evidence>
<dbReference type="Proteomes" id="UP000050794">
    <property type="component" value="Unassembled WGS sequence"/>
</dbReference>
<dbReference type="Pfam" id="PF07914">
    <property type="entry name" value="DUF1679"/>
    <property type="match status" value="1"/>
</dbReference>